<gene>
    <name evidence="5" type="primary">Brd8</name>
</gene>
<dbReference type="GO" id="GO:0035267">
    <property type="term" value="C:NuA4 histone acetyltransferase complex"/>
    <property type="evidence" value="ECO:0007669"/>
    <property type="project" value="TreeGrafter"/>
</dbReference>
<feature type="compositionally biased region" description="Low complexity" evidence="3">
    <location>
        <begin position="525"/>
        <end position="536"/>
    </location>
</feature>
<feature type="region of interest" description="Disordered" evidence="3">
    <location>
        <begin position="161"/>
        <end position="644"/>
    </location>
</feature>
<feature type="compositionally biased region" description="Low complexity" evidence="3">
    <location>
        <begin position="756"/>
        <end position="774"/>
    </location>
</feature>
<feature type="compositionally biased region" description="Basic residues" evidence="3">
    <location>
        <begin position="775"/>
        <end position="785"/>
    </location>
</feature>
<feature type="compositionally biased region" description="Basic and acidic residues" evidence="3">
    <location>
        <begin position="453"/>
        <end position="472"/>
    </location>
</feature>
<feature type="compositionally biased region" description="Low complexity" evidence="3">
    <location>
        <begin position="381"/>
        <end position="391"/>
    </location>
</feature>
<feature type="compositionally biased region" description="Basic and acidic residues" evidence="3">
    <location>
        <begin position="255"/>
        <end position="268"/>
    </location>
</feature>
<dbReference type="EMBL" id="HACA01017753">
    <property type="protein sequence ID" value="CDW35114.1"/>
    <property type="molecule type" value="Transcribed_RNA"/>
</dbReference>
<dbReference type="OrthoDB" id="1742084at2759"/>
<feature type="compositionally biased region" description="Basic and acidic residues" evidence="3">
    <location>
        <begin position="275"/>
        <end position="299"/>
    </location>
</feature>
<feature type="compositionally biased region" description="Basic and acidic residues" evidence="3">
    <location>
        <begin position="227"/>
        <end position="240"/>
    </location>
</feature>
<proteinExistence type="predicted"/>
<protein>
    <submittedName>
        <fullName evidence="5">Bromodomain containing 8 [Nasonia vitripennis]</fullName>
    </submittedName>
</protein>
<evidence type="ECO:0000313" key="5">
    <source>
        <dbReference type="EMBL" id="CDW35114.1"/>
    </source>
</evidence>
<dbReference type="SUPFAM" id="SSF47370">
    <property type="entry name" value="Bromodomain"/>
    <property type="match status" value="1"/>
</dbReference>
<evidence type="ECO:0000256" key="3">
    <source>
        <dbReference type="SAM" id="MobiDB-lite"/>
    </source>
</evidence>
<feature type="compositionally biased region" description="Basic and acidic residues" evidence="3">
    <location>
        <begin position="312"/>
        <end position="344"/>
    </location>
</feature>
<dbReference type="PROSITE" id="PS50014">
    <property type="entry name" value="BROMODOMAIN_2"/>
    <property type="match status" value="1"/>
</dbReference>
<dbReference type="PANTHER" id="PTHR15398:SF4">
    <property type="entry name" value="BROMODOMAIN-CONTAINING PROTEIN 8 ISOFORM X1"/>
    <property type="match status" value="1"/>
</dbReference>
<feature type="compositionally biased region" description="Acidic residues" evidence="3">
    <location>
        <begin position="354"/>
        <end position="364"/>
    </location>
</feature>
<dbReference type="SMART" id="SM00297">
    <property type="entry name" value="BROMO"/>
    <property type="match status" value="1"/>
</dbReference>
<feature type="region of interest" description="Disordered" evidence="3">
    <location>
        <begin position="752"/>
        <end position="785"/>
    </location>
</feature>
<dbReference type="AlphaFoldDB" id="A0A0K2UA49"/>
<organism evidence="5">
    <name type="scientific">Lepeophtheirus salmonis</name>
    <name type="common">Salmon louse</name>
    <name type="synonym">Caligus salmonis</name>
    <dbReference type="NCBI Taxonomy" id="72036"/>
    <lineage>
        <taxon>Eukaryota</taxon>
        <taxon>Metazoa</taxon>
        <taxon>Ecdysozoa</taxon>
        <taxon>Arthropoda</taxon>
        <taxon>Crustacea</taxon>
        <taxon>Multicrustacea</taxon>
        <taxon>Hexanauplia</taxon>
        <taxon>Copepoda</taxon>
        <taxon>Siphonostomatoida</taxon>
        <taxon>Caligidae</taxon>
        <taxon>Lepeophtheirus</taxon>
    </lineage>
</organism>
<reference evidence="5" key="1">
    <citation type="submission" date="2014-05" db="EMBL/GenBank/DDBJ databases">
        <authorList>
            <person name="Chronopoulou M."/>
        </authorList>
    </citation>
    <scope>NUCLEOTIDE SEQUENCE</scope>
    <source>
        <tissue evidence="5">Whole organism</tissue>
    </source>
</reference>
<feature type="compositionally biased region" description="Polar residues" evidence="3">
    <location>
        <begin position="172"/>
        <end position="182"/>
    </location>
</feature>
<dbReference type="PANTHER" id="PTHR15398">
    <property type="entry name" value="BROMODOMAIN-CONTAINING PROTEIN 8"/>
    <property type="match status" value="1"/>
</dbReference>
<sequence>MSISSPSASNSHSESWSISEQLNLALAVVKSGDQNWGYISRVMNPLSGRPFDWYSQKNCAQQYKLLLEQMDSCRRKKVDGSESTAESIVRYLRTERIKEIESIIITQKEEIKCIEEDLEALKPGSGASKDQIQKIALRVLKEKNFGRGVAKKSPEKTIEIKESSEKLDENNIRSPSNSSPTSPHKVPPETTASTASLQEVELKTSLSSNDTEEVEIKAEVAQEEEVSSVKRGDQVQKSEDAQIINQSPSVLNEKITPEEEINKEKDITPTENTESDAKELEKIESSESPLKEETLVKSEVEEEVNGNSGAESPKESSLEVNQDKTILEEINEERDASKVEEPIVERTPSPQNPCDEEEIPDTEDAVQCNISEEQDKIVNVEETTNSESSNLSEEEEKTIECSPDKENKMDEEVTFDEESSPMIEDSVLSKKESALTSTAKPVIIEITKPLFHSQKEDKQSDHESLESEEIIKSKRSTRATIKKENEPSASKSSGEDADIEDSIKITRRKNKHASEKQQNPDEESVTPNPSLSSSSNSKRKSVIKVEDETLVPSSPVENVIENRRLSRVKDEVISGPILTRGSRRGSSRSSSPTGSVIMNEEISELSEPRTRTSTRRKSGKVTPAESEHESVPPSPAPSEEEHTWKKSAFSAIEDIKSCNHQILEAPGDPLGIVKKPFDLGTINKNLENGIYKTLPEFQRDIQLLLLNMVIVVPYSSEVYDQFNKIQQDINQIMSSLINNTLSLTKPVVSSKRKRTSSVLSATDANSSCSNGSSSKSKRRKTRGDD</sequence>
<evidence type="ECO:0000256" key="1">
    <source>
        <dbReference type="ARBA" id="ARBA00023117"/>
    </source>
</evidence>
<evidence type="ECO:0000256" key="2">
    <source>
        <dbReference type="PROSITE-ProRule" id="PRU00035"/>
    </source>
</evidence>
<feature type="compositionally biased region" description="Basic and acidic residues" evidence="3">
    <location>
        <begin position="398"/>
        <end position="411"/>
    </location>
</feature>
<feature type="compositionally biased region" description="Basic and acidic residues" evidence="3">
    <location>
        <begin position="560"/>
        <end position="572"/>
    </location>
</feature>
<dbReference type="InterPro" id="IPR036427">
    <property type="entry name" value="Bromodomain-like_sf"/>
</dbReference>
<keyword evidence="1 2" id="KW-0103">Bromodomain</keyword>
<dbReference type="InterPro" id="IPR001487">
    <property type="entry name" value="Bromodomain"/>
</dbReference>
<feature type="compositionally biased region" description="Basic and acidic residues" evidence="3">
    <location>
        <begin position="161"/>
        <end position="171"/>
    </location>
</feature>
<dbReference type="PRINTS" id="PR00503">
    <property type="entry name" value="BROMODOMAIN"/>
</dbReference>
<dbReference type="Gene3D" id="1.20.920.10">
    <property type="entry name" value="Bromodomain-like"/>
    <property type="match status" value="1"/>
</dbReference>
<evidence type="ECO:0000259" key="4">
    <source>
        <dbReference type="PROSITE" id="PS50014"/>
    </source>
</evidence>
<dbReference type="Pfam" id="PF00439">
    <property type="entry name" value="Bromodomain"/>
    <property type="match status" value="1"/>
</dbReference>
<feature type="domain" description="Bromo" evidence="4">
    <location>
        <begin position="672"/>
        <end position="719"/>
    </location>
</feature>
<name>A0A0K2UA49_LEPSM</name>
<accession>A0A0K2UA49</accession>